<gene>
    <name evidence="7" type="ORF">IAB27_06910</name>
</gene>
<evidence type="ECO:0000259" key="6">
    <source>
        <dbReference type="Pfam" id="PF08245"/>
    </source>
</evidence>
<dbReference type="SUPFAM" id="SSF53623">
    <property type="entry name" value="MurD-like peptide ligases, catalytic domain"/>
    <property type="match status" value="1"/>
</dbReference>
<dbReference type="GO" id="GO:0005524">
    <property type="term" value="F:ATP binding"/>
    <property type="evidence" value="ECO:0007669"/>
    <property type="project" value="UniProtKB-KW"/>
</dbReference>
<dbReference type="InterPro" id="IPR036615">
    <property type="entry name" value="Mur_ligase_C_dom_sf"/>
</dbReference>
<reference evidence="7" key="2">
    <citation type="journal article" date="2021" name="PeerJ">
        <title>Extensive microbial diversity within the chicken gut microbiome revealed by metagenomics and culture.</title>
        <authorList>
            <person name="Gilroy R."/>
            <person name="Ravi A."/>
            <person name="Getino M."/>
            <person name="Pursley I."/>
            <person name="Horton D.L."/>
            <person name="Alikhan N.F."/>
            <person name="Baker D."/>
            <person name="Gharbi K."/>
            <person name="Hall N."/>
            <person name="Watson M."/>
            <person name="Adriaenssens E.M."/>
            <person name="Foster-Nyarko E."/>
            <person name="Jarju S."/>
            <person name="Secka A."/>
            <person name="Antonio M."/>
            <person name="Oren A."/>
            <person name="Chaudhuri R.R."/>
            <person name="La Ragione R."/>
            <person name="Hildebrand F."/>
            <person name="Pallen M.J."/>
        </authorList>
    </citation>
    <scope>NUCLEOTIDE SEQUENCE</scope>
    <source>
        <strain evidence="7">CHK147-3167</strain>
    </source>
</reference>
<dbReference type="Proteomes" id="UP000886786">
    <property type="component" value="Unassembled WGS sequence"/>
</dbReference>
<dbReference type="PANTHER" id="PTHR43024:SF1">
    <property type="entry name" value="UDP-N-ACETYLMURAMOYL-TRIPEPTIDE--D-ALANYL-D-ALANINE LIGASE"/>
    <property type="match status" value="1"/>
</dbReference>
<dbReference type="Gene3D" id="3.40.1190.10">
    <property type="entry name" value="Mur-like, catalytic domain"/>
    <property type="match status" value="1"/>
</dbReference>
<keyword evidence="4" id="KW-0472">Membrane</keyword>
<dbReference type="GO" id="GO:0016881">
    <property type="term" value="F:acid-amino acid ligase activity"/>
    <property type="evidence" value="ECO:0007669"/>
    <property type="project" value="InterPro"/>
</dbReference>
<organism evidence="7 8">
    <name type="scientific">Candidatus Coprosoma intestinipullorum</name>
    <dbReference type="NCBI Taxonomy" id="2840752"/>
    <lineage>
        <taxon>Bacteria</taxon>
        <taxon>Bacillati</taxon>
        <taxon>Bacillota</taxon>
        <taxon>Bacillota incertae sedis</taxon>
        <taxon>Candidatus Coprosoma</taxon>
    </lineage>
</organism>
<dbReference type="InterPro" id="IPR013221">
    <property type="entry name" value="Mur_ligase_cen"/>
</dbReference>
<sequence length="467" mass="52599">MFTGTADILLGRFAGFYIILIVKMYLDSKSSQNKLPLKYTARMKRLLVTNTITNILPILIMALFVNESNLIYFILILGLIGYLNNLYILVALLINTPVESYVGYYFKRKAINKLKSMPDLKVIGITGSYGKTSSKNILNDILSIKYNTLPTPKNFNTPFGLMISINNYLDKFTDIFIAEMGACQAGDIKELCDLVHPKYGIITRIGLAHLATFGSQENIQKTKFELVESLPDDGLCVLNGDDEWQRSYKKKSGCRVKWIGINSEDVDVRAVNITLSPEGTEFDCLIKGDSNKYHFQTRLLGEANVYNILAGIALGLEFGMNMEQLKAGVRKVRAVEHRLELKSKGDITFIDDAYNSNPTGSKMAIDVLRMMPGKHIIVTPGMIELGDQEYEKNKEFGMQMKGIDEVILVGEEKTKPIQDGLREIGFDEEHIHIINDVLKSFDLVNKLKDGETYVLLENDLPDIFNEK</sequence>
<feature type="transmembrane region" description="Helical" evidence="4">
    <location>
        <begin position="46"/>
        <end position="65"/>
    </location>
</feature>
<evidence type="ECO:0000313" key="8">
    <source>
        <dbReference type="Proteomes" id="UP000886786"/>
    </source>
</evidence>
<evidence type="ECO:0000259" key="5">
    <source>
        <dbReference type="Pfam" id="PF02875"/>
    </source>
</evidence>
<keyword evidence="3" id="KW-0067">ATP-binding</keyword>
<dbReference type="AlphaFoldDB" id="A0A9D0ZTP4"/>
<keyword evidence="4" id="KW-0812">Transmembrane</keyword>
<dbReference type="InterPro" id="IPR051046">
    <property type="entry name" value="MurCDEF_CellWall_CoF430Synth"/>
</dbReference>
<feature type="domain" description="Mur ligase C-terminal" evidence="5">
    <location>
        <begin position="337"/>
        <end position="454"/>
    </location>
</feature>
<accession>A0A9D0ZTP4</accession>
<comment type="caution">
    <text evidence="7">The sequence shown here is derived from an EMBL/GenBank/DDBJ whole genome shotgun (WGS) entry which is preliminary data.</text>
</comment>
<dbReference type="InterPro" id="IPR036565">
    <property type="entry name" value="Mur-like_cat_sf"/>
</dbReference>
<keyword evidence="4" id="KW-1133">Transmembrane helix</keyword>
<evidence type="ECO:0000256" key="1">
    <source>
        <dbReference type="ARBA" id="ARBA00022598"/>
    </source>
</evidence>
<evidence type="ECO:0000256" key="2">
    <source>
        <dbReference type="ARBA" id="ARBA00022741"/>
    </source>
</evidence>
<evidence type="ECO:0000313" key="7">
    <source>
        <dbReference type="EMBL" id="HIQ91332.1"/>
    </source>
</evidence>
<feature type="transmembrane region" description="Helical" evidence="4">
    <location>
        <begin position="6"/>
        <end position="26"/>
    </location>
</feature>
<dbReference type="Gene3D" id="3.90.190.20">
    <property type="entry name" value="Mur ligase, C-terminal domain"/>
    <property type="match status" value="1"/>
</dbReference>
<dbReference type="Pfam" id="PF02875">
    <property type="entry name" value="Mur_ligase_C"/>
    <property type="match status" value="1"/>
</dbReference>
<feature type="transmembrane region" description="Helical" evidence="4">
    <location>
        <begin position="71"/>
        <end position="94"/>
    </location>
</feature>
<dbReference type="PANTHER" id="PTHR43024">
    <property type="entry name" value="UDP-N-ACETYLMURAMOYL-TRIPEPTIDE--D-ALANYL-D-ALANINE LIGASE"/>
    <property type="match status" value="1"/>
</dbReference>
<evidence type="ECO:0000256" key="4">
    <source>
        <dbReference type="SAM" id="Phobius"/>
    </source>
</evidence>
<dbReference type="SUPFAM" id="SSF53244">
    <property type="entry name" value="MurD-like peptide ligases, peptide-binding domain"/>
    <property type="match status" value="1"/>
</dbReference>
<proteinExistence type="predicted"/>
<evidence type="ECO:0000256" key="3">
    <source>
        <dbReference type="ARBA" id="ARBA00022840"/>
    </source>
</evidence>
<keyword evidence="2" id="KW-0547">Nucleotide-binding</keyword>
<dbReference type="Pfam" id="PF08245">
    <property type="entry name" value="Mur_ligase_M"/>
    <property type="match status" value="1"/>
</dbReference>
<dbReference type="EMBL" id="DVFV01000120">
    <property type="protein sequence ID" value="HIQ91332.1"/>
    <property type="molecule type" value="Genomic_DNA"/>
</dbReference>
<name>A0A9D0ZTP4_9FIRM</name>
<reference evidence="7" key="1">
    <citation type="submission" date="2020-10" db="EMBL/GenBank/DDBJ databases">
        <authorList>
            <person name="Gilroy R."/>
        </authorList>
    </citation>
    <scope>NUCLEOTIDE SEQUENCE</scope>
    <source>
        <strain evidence="7">CHK147-3167</strain>
    </source>
</reference>
<keyword evidence="1 7" id="KW-0436">Ligase</keyword>
<dbReference type="InterPro" id="IPR004101">
    <property type="entry name" value="Mur_ligase_C"/>
</dbReference>
<protein>
    <submittedName>
        <fullName evidence="7">UDP-N-acetylmuramoyl-tripeptide--D-alanyl-D-alanine ligase</fullName>
    </submittedName>
</protein>
<feature type="domain" description="Mur ligase central" evidence="6">
    <location>
        <begin position="125"/>
        <end position="314"/>
    </location>
</feature>